<dbReference type="HOGENOM" id="CLU_2965090_0_0_1"/>
<reference evidence="2" key="1">
    <citation type="journal article" date="2005" name="PLoS Biol.">
        <title>The genomes of Oryza sativa: a history of duplications.</title>
        <authorList>
            <person name="Yu J."/>
            <person name="Wang J."/>
            <person name="Lin W."/>
            <person name="Li S."/>
            <person name="Li H."/>
            <person name="Zhou J."/>
            <person name="Ni P."/>
            <person name="Dong W."/>
            <person name="Hu S."/>
            <person name="Zeng C."/>
            <person name="Zhang J."/>
            <person name="Zhang Y."/>
            <person name="Li R."/>
            <person name="Xu Z."/>
            <person name="Li S."/>
            <person name="Li X."/>
            <person name="Zheng H."/>
            <person name="Cong L."/>
            <person name="Lin L."/>
            <person name="Yin J."/>
            <person name="Geng J."/>
            <person name="Li G."/>
            <person name="Shi J."/>
            <person name="Liu J."/>
            <person name="Lv H."/>
            <person name="Li J."/>
            <person name="Wang J."/>
            <person name="Deng Y."/>
            <person name="Ran L."/>
            <person name="Shi X."/>
            <person name="Wang X."/>
            <person name="Wu Q."/>
            <person name="Li C."/>
            <person name="Ren X."/>
            <person name="Wang J."/>
            <person name="Wang X."/>
            <person name="Li D."/>
            <person name="Liu D."/>
            <person name="Zhang X."/>
            <person name="Ji Z."/>
            <person name="Zhao W."/>
            <person name="Sun Y."/>
            <person name="Zhang Z."/>
            <person name="Bao J."/>
            <person name="Han Y."/>
            <person name="Dong L."/>
            <person name="Ji J."/>
            <person name="Chen P."/>
            <person name="Wu S."/>
            <person name="Liu J."/>
            <person name="Xiao Y."/>
            <person name="Bu D."/>
            <person name="Tan J."/>
            <person name="Yang L."/>
            <person name="Ye C."/>
            <person name="Zhang J."/>
            <person name="Xu J."/>
            <person name="Zhou Y."/>
            <person name="Yu Y."/>
            <person name="Zhang B."/>
            <person name="Zhuang S."/>
            <person name="Wei H."/>
            <person name="Liu B."/>
            <person name="Lei M."/>
            <person name="Yu H."/>
            <person name="Li Y."/>
            <person name="Xu H."/>
            <person name="Wei S."/>
            <person name="He X."/>
            <person name="Fang L."/>
            <person name="Zhang Z."/>
            <person name="Zhang Y."/>
            <person name="Huang X."/>
            <person name="Su Z."/>
            <person name="Tong W."/>
            <person name="Li J."/>
            <person name="Tong Z."/>
            <person name="Li S."/>
            <person name="Ye J."/>
            <person name="Wang L."/>
            <person name="Fang L."/>
            <person name="Lei T."/>
            <person name="Chen C."/>
            <person name="Chen H."/>
            <person name="Xu Z."/>
            <person name="Li H."/>
            <person name="Huang H."/>
            <person name="Zhang F."/>
            <person name="Xu H."/>
            <person name="Li N."/>
            <person name="Zhao C."/>
            <person name="Li S."/>
            <person name="Dong L."/>
            <person name="Huang Y."/>
            <person name="Li L."/>
            <person name="Xi Y."/>
            <person name="Qi Q."/>
            <person name="Li W."/>
            <person name="Zhang B."/>
            <person name="Hu W."/>
            <person name="Zhang Y."/>
            <person name="Tian X."/>
            <person name="Jiao Y."/>
            <person name="Liang X."/>
            <person name="Jin J."/>
            <person name="Gao L."/>
            <person name="Zheng W."/>
            <person name="Hao B."/>
            <person name="Liu S."/>
            <person name="Wang W."/>
            <person name="Yuan L."/>
            <person name="Cao M."/>
            <person name="McDermott J."/>
            <person name="Samudrala R."/>
            <person name="Wang J."/>
            <person name="Wong G.K."/>
            <person name="Yang H."/>
        </authorList>
    </citation>
    <scope>NUCLEOTIDE SEQUENCE [LARGE SCALE GENOMIC DNA]</scope>
</reference>
<keyword evidence="1" id="KW-0472">Membrane</keyword>
<keyword evidence="1" id="KW-0812">Transmembrane</keyword>
<accession>A0A8J8XQV5</accession>
<feature type="transmembrane region" description="Helical" evidence="1">
    <location>
        <begin position="6"/>
        <end position="33"/>
    </location>
</feature>
<dbReference type="Proteomes" id="UP000007752">
    <property type="component" value="Chromosome 9"/>
</dbReference>
<keyword evidence="1" id="KW-1133">Transmembrane helix</keyword>
<dbReference type="Gramene" id="Os09t0107900-01">
    <property type="protein sequence ID" value="Os09t0107900-01"/>
    <property type="gene ID" value="Os09g0107900"/>
</dbReference>
<name>A0A8J8XQV5_ORYSJ</name>
<organism evidence="2">
    <name type="scientific">Oryza sativa subsp. japonica</name>
    <name type="common">Rice</name>
    <dbReference type="NCBI Taxonomy" id="39947"/>
    <lineage>
        <taxon>Eukaryota</taxon>
        <taxon>Viridiplantae</taxon>
        <taxon>Streptophyta</taxon>
        <taxon>Embryophyta</taxon>
        <taxon>Tracheophyta</taxon>
        <taxon>Spermatophyta</taxon>
        <taxon>Magnoliopsida</taxon>
        <taxon>Liliopsida</taxon>
        <taxon>Poales</taxon>
        <taxon>Poaceae</taxon>
        <taxon>BOP clade</taxon>
        <taxon>Oryzoideae</taxon>
        <taxon>Oryzeae</taxon>
        <taxon>Oryzinae</taxon>
        <taxon>Oryza</taxon>
        <taxon>Oryza sativa</taxon>
    </lineage>
</organism>
<evidence type="ECO:0000256" key="1">
    <source>
        <dbReference type="SAM" id="Phobius"/>
    </source>
</evidence>
<evidence type="ECO:0000313" key="2">
    <source>
        <dbReference type="EMBL" id="EEE69182.1"/>
    </source>
</evidence>
<gene>
    <name evidence="2" type="ORF">OsJ_28359</name>
</gene>
<dbReference type="AlphaFoldDB" id="A0A8J8XQV5"/>
<proteinExistence type="predicted"/>
<sequence length="59" mass="6430">MHGLGISIHGVTISLLYFCVGTGECGVAVVAFFKSNPPWNQTPHLLATAQKLVRWFSPM</sequence>
<reference evidence="2" key="2">
    <citation type="submission" date="2008-12" db="EMBL/GenBank/DDBJ databases">
        <title>Improved gene annotation of the rice (Oryza sativa) genomes.</title>
        <authorList>
            <person name="Wang J."/>
            <person name="Li R."/>
            <person name="Fan W."/>
            <person name="Huang Q."/>
            <person name="Zhang J."/>
            <person name="Zhou Y."/>
            <person name="Hu Y."/>
            <person name="Zi S."/>
            <person name="Li J."/>
            <person name="Ni P."/>
            <person name="Zheng H."/>
            <person name="Zhang Y."/>
            <person name="Zhao M."/>
            <person name="Hao Q."/>
            <person name="McDermott J."/>
            <person name="Samudrala R."/>
            <person name="Kristiansen K."/>
            <person name="Wong G.K.-S."/>
        </authorList>
    </citation>
    <scope>NUCLEOTIDE SEQUENCE</scope>
</reference>
<dbReference type="EMBL" id="CM000146">
    <property type="protein sequence ID" value="EEE69182.1"/>
    <property type="molecule type" value="Genomic_DNA"/>
</dbReference>
<protein>
    <submittedName>
        <fullName evidence="2">Uncharacterized protein</fullName>
    </submittedName>
</protein>